<dbReference type="InterPro" id="IPR017853">
    <property type="entry name" value="GH"/>
</dbReference>
<dbReference type="Gene3D" id="2.60.40.10">
    <property type="entry name" value="Immunoglobulins"/>
    <property type="match status" value="1"/>
</dbReference>
<gene>
    <name evidence="8" type="ORF">M6B22_22005</name>
</gene>
<dbReference type="EMBL" id="CP097463">
    <property type="protein sequence ID" value="WAX57163.1"/>
    <property type="molecule type" value="Genomic_DNA"/>
</dbReference>
<dbReference type="RefSeq" id="WP_269443701.1">
    <property type="nucleotide sequence ID" value="NZ_CP097463.1"/>
</dbReference>
<dbReference type="Gene3D" id="3.20.20.300">
    <property type="entry name" value="Glycoside hydrolase, family 3, N-terminal domain"/>
    <property type="match status" value="1"/>
</dbReference>
<dbReference type="Pfam" id="PF01915">
    <property type="entry name" value="Glyco_hydro_3_C"/>
    <property type="match status" value="1"/>
</dbReference>
<dbReference type="SUPFAM" id="SSF52279">
    <property type="entry name" value="Beta-D-glucan exohydrolase, C-terminal domain"/>
    <property type="match status" value="1"/>
</dbReference>
<dbReference type="EC" id="3.2.1.21" evidence="3"/>
<dbReference type="InterPro" id="IPR026891">
    <property type="entry name" value="Fn3-like"/>
</dbReference>
<evidence type="ECO:0000256" key="3">
    <source>
        <dbReference type="ARBA" id="ARBA00012744"/>
    </source>
</evidence>
<dbReference type="InterPro" id="IPR001764">
    <property type="entry name" value="Glyco_hydro_3_N"/>
</dbReference>
<evidence type="ECO:0000256" key="2">
    <source>
        <dbReference type="ARBA" id="ARBA00005336"/>
    </source>
</evidence>
<evidence type="ECO:0000259" key="7">
    <source>
        <dbReference type="SMART" id="SM01217"/>
    </source>
</evidence>
<evidence type="ECO:0000256" key="5">
    <source>
        <dbReference type="ARBA" id="ARBA00022801"/>
    </source>
</evidence>
<keyword evidence="5 8" id="KW-0378">Hydrolase</keyword>
<name>A0ABY7JZT9_9ACTN</name>
<evidence type="ECO:0000313" key="9">
    <source>
        <dbReference type="Proteomes" id="UP001164693"/>
    </source>
</evidence>
<evidence type="ECO:0000256" key="6">
    <source>
        <dbReference type="ARBA" id="ARBA00023295"/>
    </source>
</evidence>
<dbReference type="GO" id="GO:0016787">
    <property type="term" value="F:hydrolase activity"/>
    <property type="evidence" value="ECO:0007669"/>
    <property type="project" value="UniProtKB-KW"/>
</dbReference>
<dbReference type="PANTHER" id="PTHR30620">
    <property type="entry name" value="PERIPLASMIC BETA-GLUCOSIDASE-RELATED"/>
    <property type="match status" value="1"/>
</dbReference>
<protein>
    <recommendedName>
        <fullName evidence="3">beta-glucosidase</fullName>
        <ecNumber evidence="3">3.2.1.21</ecNumber>
    </recommendedName>
</protein>
<evidence type="ECO:0000256" key="4">
    <source>
        <dbReference type="ARBA" id="ARBA00022729"/>
    </source>
</evidence>
<keyword evidence="4" id="KW-0732">Signal</keyword>
<sequence>MPRTPVRRRRIVSILGGTTILAGTVLVSAGNAAAAGPLYRNAHAAPQVRAHDLVGRMALAEQIGQMVQVQVGKLYGDCGGYTPGPINPGCEHQVLVTDGAGSILSGGGDVPGEGALPNTPQTWAEQINALERYSIENTRLHIPIVYGADVVHGHNDIVGTTLFPQQIGMGATFDPALVRQVQVAAGHAAAATNVRWAFAPVADVATNTRWGRYYESFGEDPVLTGSLAAATVAGLQHSGMVGASVKHFAGYGAAASGLDRTPTDLSLRTFQENQLPSYAEAIRAGALSVMVNSGSVNGIPAHASHYLLTTVLRRQLHFTGVVISDWADVAMLASRYHVAADYEHAIALAVNAGVDEVMEPYDPDSFVSNLTAAVRDHLVSRHRVAEAAERILLMKFRLGLFDHPYVDASQANEILGADKPLARTAAAESTVLLRNEHAVLPFTPSERLVVTGPAADSVADTLGGWSVGWQGVPAASAETAVTVLKGLQNAGGSNVTYAASQSDAVTALGSADAAVVVLGRGPGAEGPNDQRDPTLPADQQALVTALQQTGKPVVVVLIDDRPDVLGAAGTADGLLMAWRPGSEGGNGVADVLYGAVNPSGVLPVTWPKRATDQPNDYREQTLPTTYNGNGPVYDPAYPFGFGLSYSTFDSSVSSVASSHHGVTVRVGVQNTGSKDGSVVVPVYVSQPVSAVLVPAERLAGFARVQLGAGHSTTVAVHVPWSALAVVPGDVDASGSPRVEHGTYVFSTGPVTAAATATSGNSLQL</sequence>
<dbReference type="SUPFAM" id="SSF51445">
    <property type="entry name" value="(Trans)glycosidases"/>
    <property type="match status" value="1"/>
</dbReference>
<dbReference type="SMART" id="SM01217">
    <property type="entry name" value="Fn3_like"/>
    <property type="match status" value="1"/>
</dbReference>
<dbReference type="InterPro" id="IPR013783">
    <property type="entry name" value="Ig-like_fold"/>
</dbReference>
<reference evidence="8" key="1">
    <citation type="submission" date="2022-05" db="EMBL/GenBank/DDBJ databases">
        <title>Jatrophihabitans sp. SB3-54 whole genome sequence.</title>
        <authorList>
            <person name="Suh M.K."/>
            <person name="Eom M.K."/>
            <person name="Kim J.S."/>
            <person name="Kim H.S."/>
            <person name="Do H.E."/>
            <person name="Shin Y.K."/>
            <person name="Lee J.-S."/>
        </authorList>
    </citation>
    <scope>NUCLEOTIDE SEQUENCE</scope>
    <source>
        <strain evidence="8">SB3-54</strain>
    </source>
</reference>
<organism evidence="8 9">
    <name type="scientific">Jatrophihabitans cynanchi</name>
    <dbReference type="NCBI Taxonomy" id="2944128"/>
    <lineage>
        <taxon>Bacteria</taxon>
        <taxon>Bacillati</taxon>
        <taxon>Actinomycetota</taxon>
        <taxon>Actinomycetes</taxon>
        <taxon>Jatrophihabitantales</taxon>
        <taxon>Jatrophihabitantaceae</taxon>
        <taxon>Jatrophihabitans</taxon>
    </lineage>
</organism>
<accession>A0ABY7JZT9</accession>
<dbReference type="PRINTS" id="PR00133">
    <property type="entry name" value="GLHYDRLASE3"/>
</dbReference>
<dbReference type="InterPro" id="IPR036962">
    <property type="entry name" value="Glyco_hydro_3_N_sf"/>
</dbReference>
<dbReference type="InterPro" id="IPR036881">
    <property type="entry name" value="Glyco_hydro_3_C_sf"/>
</dbReference>
<dbReference type="Pfam" id="PF14310">
    <property type="entry name" value="Fn3-like"/>
    <property type="match status" value="1"/>
</dbReference>
<dbReference type="Pfam" id="PF00933">
    <property type="entry name" value="Glyco_hydro_3"/>
    <property type="match status" value="1"/>
</dbReference>
<dbReference type="InterPro" id="IPR051915">
    <property type="entry name" value="Cellulose_Degrad_GH3"/>
</dbReference>
<dbReference type="InterPro" id="IPR002772">
    <property type="entry name" value="Glyco_hydro_3_C"/>
</dbReference>
<comment type="catalytic activity">
    <reaction evidence="1">
        <text>Hydrolysis of terminal, non-reducing beta-D-glucosyl residues with release of beta-D-glucose.</text>
        <dbReference type="EC" id="3.2.1.21"/>
    </reaction>
</comment>
<dbReference type="Proteomes" id="UP001164693">
    <property type="component" value="Chromosome"/>
</dbReference>
<comment type="similarity">
    <text evidence="2">Belongs to the glycosyl hydrolase 3 family.</text>
</comment>
<dbReference type="Gene3D" id="3.40.50.1700">
    <property type="entry name" value="Glycoside hydrolase family 3 C-terminal domain"/>
    <property type="match status" value="1"/>
</dbReference>
<evidence type="ECO:0000256" key="1">
    <source>
        <dbReference type="ARBA" id="ARBA00000448"/>
    </source>
</evidence>
<feature type="domain" description="Fibronectin type III-like" evidence="7">
    <location>
        <begin position="678"/>
        <end position="751"/>
    </location>
</feature>
<keyword evidence="9" id="KW-1185">Reference proteome</keyword>
<proteinExistence type="inferred from homology"/>
<keyword evidence="6" id="KW-0326">Glycosidase</keyword>
<dbReference type="PANTHER" id="PTHR30620:SF16">
    <property type="entry name" value="LYSOSOMAL BETA GLUCOSIDASE"/>
    <property type="match status" value="1"/>
</dbReference>
<evidence type="ECO:0000313" key="8">
    <source>
        <dbReference type="EMBL" id="WAX57163.1"/>
    </source>
</evidence>